<dbReference type="Pfam" id="PF07700">
    <property type="entry name" value="HNOB"/>
    <property type="match status" value="1"/>
</dbReference>
<proteinExistence type="predicted"/>
<sequence>MYGILLEGLHEYVISKYGQEAWDSLRQSVDYEETSFKSTTSYPESLLPSLIASAAEAFSINPDDLRYSLGEHFVTYLTEHGYGGMVRILGRNIRDFLDGLDNMHKYLRFTFPCLQYPLFFCANESRTGISLQYTSRRPNFTHYVRGIICEISKQCFNIKMNIEVSWTVWFSRTCGR</sequence>
<dbReference type="InterPro" id="IPR011644">
    <property type="entry name" value="Heme_NO-bd"/>
</dbReference>
<dbReference type="EMBL" id="UYSU01041507">
    <property type="protein sequence ID" value="VDM03158.1"/>
    <property type="molecule type" value="Genomic_DNA"/>
</dbReference>
<gene>
    <name evidence="2" type="ORF">SSLN_LOCUS16772</name>
</gene>
<dbReference type="InterPro" id="IPR038158">
    <property type="entry name" value="H-NOX_domain_sf"/>
</dbReference>
<keyword evidence="3" id="KW-1185">Reference proteome</keyword>
<evidence type="ECO:0000313" key="2">
    <source>
        <dbReference type="EMBL" id="VDM03158.1"/>
    </source>
</evidence>
<dbReference type="GO" id="GO:0008074">
    <property type="term" value="C:guanylate cyclase complex, soluble"/>
    <property type="evidence" value="ECO:0007669"/>
    <property type="project" value="TreeGrafter"/>
</dbReference>
<evidence type="ECO:0000259" key="1">
    <source>
        <dbReference type="Pfam" id="PF07700"/>
    </source>
</evidence>
<reference evidence="2 3" key="2">
    <citation type="submission" date="2018-11" db="EMBL/GenBank/DDBJ databases">
        <authorList>
            <consortium name="Pathogen Informatics"/>
        </authorList>
    </citation>
    <scope>NUCLEOTIDE SEQUENCE [LARGE SCALE GENOMIC DNA]</scope>
    <source>
        <strain evidence="2 3">NST_G2</strain>
    </source>
</reference>
<dbReference type="GO" id="GO:0070482">
    <property type="term" value="P:response to oxygen levels"/>
    <property type="evidence" value="ECO:0007669"/>
    <property type="project" value="TreeGrafter"/>
</dbReference>
<dbReference type="GO" id="GO:0004383">
    <property type="term" value="F:guanylate cyclase activity"/>
    <property type="evidence" value="ECO:0007669"/>
    <property type="project" value="TreeGrafter"/>
</dbReference>
<dbReference type="OrthoDB" id="6127067at2759"/>
<dbReference type="Proteomes" id="UP000275846">
    <property type="component" value="Unassembled WGS sequence"/>
</dbReference>
<evidence type="ECO:0000313" key="4">
    <source>
        <dbReference type="WBParaSite" id="SSLN_0001741201-mRNA-1"/>
    </source>
</evidence>
<reference evidence="4" key="1">
    <citation type="submission" date="2016-06" db="UniProtKB">
        <authorList>
            <consortium name="WormBaseParasite"/>
        </authorList>
    </citation>
    <scope>IDENTIFICATION</scope>
</reference>
<protein>
    <submittedName>
        <fullName evidence="4">HNOB domain-containing protein</fullName>
    </submittedName>
</protein>
<dbReference type="WBParaSite" id="SSLN_0001741201-mRNA-1">
    <property type="protein sequence ID" value="SSLN_0001741201-mRNA-1"/>
    <property type="gene ID" value="SSLN_0001741201"/>
</dbReference>
<dbReference type="GO" id="GO:0020037">
    <property type="term" value="F:heme binding"/>
    <property type="evidence" value="ECO:0007669"/>
    <property type="project" value="InterPro"/>
</dbReference>
<dbReference type="PANTHER" id="PTHR45655:SF10">
    <property type="entry name" value="SOLUBLE GUANYLATE CYCLASE 88E"/>
    <property type="match status" value="1"/>
</dbReference>
<dbReference type="AlphaFoldDB" id="A0A183TJX4"/>
<organism evidence="4">
    <name type="scientific">Schistocephalus solidus</name>
    <name type="common">Tapeworm</name>
    <dbReference type="NCBI Taxonomy" id="70667"/>
    <lineage>
        <taxon>Eukaryota</taxon>
        <taxon>Metazoa</taxon>
        <taxon>Spiralia</taxon>
        <taxon>Lophotrochozoa</taxon>
        <taxon>Platyhelminthes</taxon>
        <taxon>Cestoda</taxon>
        <taxon>Eucestoda</taxon>
        <taxon>Diphyllobothriidea</taxon>
        <taxon>Diphyllobothriidae</taxon>
        <taxon>Schistocephalus</taxon>
    </lineage>
</organism>
<accession>A0A183TJX4</accession>
<dbReference type="GO" id="GO:0038060">
    <property type="term" value="P:nitric oxide-cGMP-mediated signaling"/>
    <property type="evidence" value="ECO:0007669"/>
    <property type="project" value="TreeGrafter"/>
</dbReference>
<feature type="domain" description="Heme NO-binding" evidence="1">
    <location>
        <begin position="2"/>
        <end position="164"/>
    </location>
</feature>
<dbReference type="InterPro" id="IPR024096">
    <property type="entry name" value="NO_sig/Golgi_transp_ligand-bd"/>
</dbReference>
<dbReference type="Gene3D" id="3.90.1520.10">
    <property type="entry name" value="H-NOX domain"/>
    <property type="match status" value="1"/>
</dbReference>
<dbReference type="STRING" id="70667.A0A183TJX4"/>
<name>A0A183TJX4_SCHSO</name>
<evidence type="ECO:0000313" key="3">
    <source>
        <dbReference type="Proteomes" id="UP000275846"/>
    </source>
</evidence>
<dbReference type="PANTHER" id="PTHR45655">
    <property type="entry name" value="GUANYLATE CYCLASE SOLUBLE SUBUNIT BETA-2"/>
    <property type="match status" value="1"/>
</dbReference>
<dbReference type="SUPFAM" id="SSF111126">
    <property type="entry name" value="Ligand-binding domain in the NO signalling and Golgi transport"/>
    <property type="match status" value="1"/>
</dbReference>